<dbReference type="InterPro" id="IPR001764">
    <property type="entry name" value="Glyco_hydro_3_N"/>
</dbReference>
<dbReference type="Gene3D" id="3.20.20.300">
    <property type="entry name" value="Glycoside hydrolase, family 3, N-terminal domain"/>
    <property type="match status" value="1"/>
</dbReference>
<dbReference type="OrthoDB" id="3304319at2"/>
<dbReference type="PRINTS" id="PR00133">
    <property type="entry name" value="GLHYDRLASE3"/>
</dbReference>
<dbReference type="Gene3D" id="2.60.120.380">
    <property type="match status" value="1"/>
</dbReference>
<dbReference type="Gene3D" id="2.60.40.10">
    <property type="entry name" value="Immunoglobulins"/>
    <property type="match status" value="1"/>
</dbReference>
<gene>
    <name evidence="4" type="ORF">CLV70_13335</name>
</gene>
<dbReference type="GO" id="GO:0004553">
    <property type="term" value="F:hydrolase activity, hydrolyzing O-glycosyl compounds"/>
    <property type="evidence" value="ECO:0007669"/>
    <property type="project" value="InterPro"/>
</dbReference>
<evidence type="ECO:0000256" key="2">
    <source>
        <dbReference type="ARBA" id="ARBA00022801"/>
    </source>
</evidence>
<dbReference type="Pfam" id="PF14310">
    <property type="entry name" value="Fn3-like"/>
    <property type="match status" value="1"/>
</dbReference>
<dbReference type="InterPro" id="IPR026891">
    <property type="entry name" value="Fn3-like"/>
</dbReference>
<dbReference type="InterPro" id="IPR017853">
    <property type="entry name" value="GH"/>
</dbReference>
<dbReference type="SMART" id="SM00758">
    <property type="entry name" value="PA14"/>
    <property type="match status" value="1"/>
</dbReference>
<dbReference type="Gene3D" id="3.40.50.1700">
    <property type="entry name" value="Glycoside hydrolase family 3 C-terminal domain"/>
    <property type="match status" value="1"/>
</dbReference>
<reference evidence="4 5" key="1">
    <citation type="submission" date="2018-03" db="EMBL/GenBank/DDBJ databases">
        <title>Genomic Encyclopedia of Archaeal and Bacterial Type Strains, Phase II (KMG-II): from individual species to whole genera.</title>
        <authorList>
            <person name="Goeker M."/>
        </authorList>
    </citation>
    <scope>NUCLEOTIDE SEQUENCE [LARGE SCALE GENOMIC DNA]</scope>
    <source>
        <strain evidence="4 5">DSM 45348</strain>
    </source>
</reference>
<dbReference type="EMBL" id="PVZG01000033">
    <property type="protein sequence ID" value="PRY19445.1"/>
    <property type="molecule type" value="Genomic_DNA"/>
</dbReference>
<dbReference type="AlphaFoldDB" id="A0A2T0RE65"/>
<dbReference type="Pfam" id="PF01915">
    <property type="entry name" value="Glyco_hydro_3_C"/>
    <property type="match status" value="1"/>
</dbReference>
<dbReference type="RefSeq" id="WP_106131101.1">
    <property type="nucleotide sequence ID" value="NZ_PVZG01000033.1"/>
</dbReference>
<organism evidence="4 5">
    <name type="scientific">Pseudosporangium ferrugineum</name>
    <dbReference type="NCBI Taxonomy" id="439699"/>
    <lineage>
        <taxon>Bacteria</taxon>
        <taxon>Bacillati</taxon>
        <taxon>Actinomycetota</taxon>
        <taxon>Actinomycetes</taxon>
        <taxon>Micromonosporales</taxon>
        <taxon>Micromonosporaceae</taxon>
        <taxon>Pseudosporangium</taxon>
    </lineage>
</organism>
<comment type="similarity">
    <text evidence="1">Belongs to the glycosyl hydrolase 3 family.</text>
</comment>
<evidence type="ECO:0000256" key="1">
    <source>
        <dbReference type="ARBA" id="ARBA00005336"/>
    </source>
</evidence>
<protein>
    <submittedName>
        <fullName evidence="4">Beta-glucosidase</fullName>
    </submittedName>
</protein>
<dbReference type="InterPro" id="IPR036881">
    <property type="entry name" value="Glyco_hydro_3_C_sf"/>
</dbReference>
<evidence type="ECO:0000259" key="3">
    <source>
        <dbReference type="PROSITE" id="PS51820"/>
    </source>
</evidence>
<dbReference type="InterPro" id="IPR036962">
    <property type="entry name" value="Glyco_hydro_3_N_sf"/>
</dbReference>
<evidence type="ECO:0000313" key="5">
    <source>
        <dbReference type="Proteomes" id="UP000239209"/>
    </source>
</evidence>
<dbReference type="InterPro" id="IPR002772">
    <property type="entry name" value="Glyco_hydro_3_C"/>
</dbReference>
<dbReference type="InterPro" id="IPR050288">
    <property type="entry name" value="Cellulose_deg_GH3"/>
</dbReference>
<dbReference type="GO" id="GO:0005975">
    <property type="term" value="P:carbohydrate metabolic process"/>
    <property type="evidence" value="ECO:0007669"/>
    <property type="project" value="InterPro"/>
</dbReference>
<keyword evidence="5" id="KW-1185">Reference proteome</keyword>
<dbReference type="InterPro" id="IPR013783">
    <property type="entry name" value="Ig-like_fold"/>
</dbReference>
<dbReference type="Pfam" id="PF07691">
    <property type="entry name" value="PA14"/>
    <property type="match status" value="1"/>
</dbReference>
<dbReference type="InterPro" id="IPR011658">
    <property type="entry name" value="PA14_dom"/>
</dbReference>
<feature type="domain" description="PA14" evidence="3">
    <location>
        <begin position="416"/>
        <end position="556"/>
    </location>
</feature>
<dbReference type="SMART" id="SM01217">
    <property type="entry name" value="Fn3_like"/>
    <property type="match status" value="1"/>
</dbReference>
<dbReference type="InterPro" id="IPR037524">
    <property type="entry name" value="PA14/GLEYA"/>
</dbReference>
<dbReference type="SUPFAM" id="SSF51445">
    <property type="entry name" value="(Trans)glycosidases"/>
    <property type="match status" value="1"/>
</dbReference>
<dbReference type="Pfam" id="PF00933">
    <property type="entry name" value="Glyco_hydro_3"/>
    <property type="match status" value="1"/>
</dbReference>
<dbReference type="PANTHER" id="PTHR42715">
    <property type="entry name" value="BETA-GLUCOSIDASE"/>
    <property type="match status" value="1"/>
</dbReference>
<dbReference type="PANTHER" id="PTHR42715:SF10">
    <property type="entry name" value="BETA-GLUCOSIDASE"/>
    <property type="match status" value="1"/>
</dbReference>
<name>A0A2T0RE65_9ACTN</name>
<proteinExistence type="inferred from homology"/>
<dbReference type="SUPFAM" id="SSF52279">
    <property type="entry name" value="Beta-D-glucan exohydrolase, C-terminal domain"/>
    <property type="match status" value="1"/>
</dbReference>
<keyword evidence="2" id="KW-0378">Hydrolase</keyword>
<accession>A0A2T0RE65</accession>
<sequence>MRLGRAAVAVVLLAGATLAGVGGSERRPSVERRVAALMARMTLAEKLTLMRGGAPCGYIGCVDGIPRLGIPPLRLQDGPVGVGNGTTGVTQLPAPVAAAAAWDPGLMRAYGQVIGAEQWAKGANVALAPTVNIVRDPRWGRAFESLGEDPYLAGRAAAAEIVAIRAEGPMAQVKHFAAYNQETARNTYGSDARVDERTLREIYLPAFEAAIAAGTDSVMCGYNPVNGTYACENGELQQRILRDEFGFEGFVTSDWGATHSTVASAENGLDMEMPDDRFFGAPLEAAAGRGEVRVDEHVRRILTAMVRHGLLDRRPTGRLDAVVTGDAHAAVARRVAEQGSVLLKNDGLLPVGPGVRSIAVLGSGGDTSVISQGGGSARVNAPYVVTPYRGLRERAGAAAEVTYEPGTVRSDGALPLLSAELRGEFFAGATPAGAPVATRTVASLDADWRRGDAGIGLTDNWSARWTGTVTPPETGTYTFSLTATDGARLRVGGRTIVDHGWAEAGRRTRTGTATLTAGRPVPIEVEHAQFTGDAMLTLGWTLPGQRLHDDAVAAAGRADLAVVVVGRYGTEGADLPGIGLSADQDRLVRDVAEANPRTVVVVNSGSAVAMPWAGRVGGIVAAWYPGQEYGHALARLLFGDVNFSGKLPVTFPRSLRDLPTASRERWPGGEYSERLEVGYRWYDARGVTPLFPFGYGLSYTSFAYSELAVSAPDRAGNVRVSWTVTNTGSRAGAEVSQVYVGQPAETGEPPNNLRGFARVELAPGEAGRVTAVLDARSFQHWDAGWRTAGGAYRISVGSSSRDPRLTAEVNR</sequence>
<evidence type="ECO:0000313" key="4">
    <source>
        <dbReference type="EMBL" id="PRY19445.1"/>
    </source>
</evidence>
<dbReference type="Proteomes" id="UP000239209">
    <property type="component" value="Unassembled WGS sequence"/>
</dbReference>
<comment type="caution">
    <text evidence="4">The sequence shown here is derived from an EMBL/GenBank/DDBJ whole genome shotgun (WGS) entry which is preliminary data.</text>
</comment>
<dbReference type="PROSITE" id="PS51820">
    <property type="entry name" value="PA14"/>
    <property type="match status" value="1"/>
</dbReference>